<dbReference type="EMBL" id="JAMDMX010000010">
    <property type="protein sequence ID" value="MCY9692146.1"/>
    <property type="molecule type" value="Genomic_DNA"/>
</dbReference>
<accession>A0ABT4G7J0</accession>
<evidence type="ECO:0000313" key="2">
    <source>
        <dbReference type="Proteomes" id="UP001527099"/>
    </source>
</evidence>
<reference evidence="1 2" key="1">
    <citation type="submission" date="2022-05" db="EMBL/GenBank/DDBJ databases">
        <title>Genome Sequencing of Bee-Associated Microbes.</title>
        <authorList>
            <person name="Dunlap C."/>
        </authorList>
    </citation>
    <scope>NUCLEOTIDE SEQUENCE [LARGE SCALE GENOMIC DNA]</scope>
    <source>
        <strain evidence="1 2">NRRL B-14421</strain>
    </source>
</reference>
<dbReference type="RefSeq" id="WP_268613762.1">
    <property type="nucleotide sequence ID" value="NZ_JAMDMX010000010.1"/>
</dbReference>
<protein>
    <submittedName>
        <fullName evidence="1">Carboxypeptidase-like regulatory domain-containing protein</fullName>
    </submittedName>
</protein>
<comment type="caution">
    <text evidence="1">The sequence shown here is derived from an EMBL/GenBank/DDBJ whole genome shotgun (WGS) entry which is preliminary data.</text>
</comment>
<dbReference type="Proteomes" id="UP001527099">
    <property type="component" value="Unassembled WGS sequence"/>
</dbReference>
<name>A0ABT4G7J0_9BACL</name>
<proteinExistence type="predicted"/>
<organism evidence="1 2">
    <name type="scientific">Paenibacillus alginolyticus</name>
    <dbReference type="NCBI Taxonomy" id="59839"/>
    <lineage>
        <taxon>Bacteria</taxon>
        <taxon>Bacillati</taxon>
        <taxon>Bacillota</taxon>
        <taxon>Bacilli</taxon>
        <taxon>Bacillales</taxon>
        <taxon>Paenibacillaceae</taxon>
        <taxon>Paenibacillus</taxon>
    </lineage>
</organism>
<evidence type="ECO:0000313" key="1">
    <source>
        <dbReference type="EMBL" id="MCY9692146.1"/>
    </source>
</evidence>
<gene>
    <name evidence="1" type="ORF">M5X19_04320</name>
</gene>
<sequence>MKVSHSKWTAALIVTIVLLLTLPNLDKVSAAVLPGGAGISDASIEVNIKNTESQPISSAKVLVTSPNLPFPLRIQLDGNGHGKLENLSVANYNIYISAPGYFDDTYIGGQVIGNYSHDVTLEHRGGYTAFESFSFNDNLEYSSLTEIQGTVKWNTYGTIPANSQINIKFLDSFNSVVGNVYSDISTTRNQFTLPTAITIPATASRIGVQLESESVVIAEETRPLWKASLYSSGLFSFKDTNPSGGIIDGVLNWTGSMNESQVSGYRIFYYTKTDSYTEHLLGVVAKRADHTYEFSLPQLPNDAAIIGLSIANSLGEEAGNRPAAFISDNRLSDTVMELPQVSNLPVPSNFQGELSYQAGKLKGWLRWDVSTDPNVLLQLGGQTIYFADKNGAKIQRISTAFQPGIQPYNSYNSIYYWEPITIPNGATQILIYSVLDNGKENDIPAYYPLPPTIQFTDWDEHYRSIRGQITWNQDNDESNIKAYYAYFTGYNVTPVEIGYVPKGAPWRISIPTSITIPQGTNFISIYTMDYNNHLTPFGSQVYIYDNSSSYQVQYAIKQKYFTGITAIDIKQILLTLSNPSNPFSQISKEDTQVLLSLIKPIMSAN</sequence>
<keyword evidence="2" id="KW-1185">Reference proteome</keyword>